<dbReference type="PROSITE" id="PS50931">
    <property type="entry name" value="HTH_LYSR"/>
    <property type="match status" value="1"/>
</dbReference>
<accession>A0A073KJC6</accession>
<proteinExistence type="inferred from homology"/>
<dbReference type="OrthoDB" id="6268440at2"/>
<evidence type="ECO:0000256" key="2">
    <source>
        <dbReference type="ARBA" id="ARBA00023015"/>
    </source>
</evidence>
<name>A0A073KJC6_9GAMM</name>
<dbReference type="Proteomes" id="UP001152518">
    <property type="component" value="Unassembled WGS sequence"/>
</dbReference>
<keyword evidence="3" id="KW-0238">DNA-binding</keyword>
<keyword evidence="2" id="KW-0805">Transcription regulation</keyword>
<evidence type="ECO:0000256" key="1">
    <source>
        <dbReference type="ARBA" id="ARBA00009437"/>
    </source>
</evidence>
<dbReference type="InterPro" id="IPR005119">
    <property type="entry name" value="LysR_subst-bd"/>
</dbReference>
<dbReference type="Proteomes" id="UP001159075">
    <property type="component" value="Unassembled WGS sequence"/>
</dbReference>
<dbReference type="PANTHER" id="PTHR30118">
    <property type="entry name" value="HTH-TYPE TRANSCRIPTIONAL REGULATOR LEUO-RELATED"/>
    <property type="match status" value="1"/>
</dbReference>
<reference evidence="6" key="2">
    <citation type="submission" date="2019-04" db="EMBL/GenBank/DDBJ databases">
        <authorList>
            <person name="Zou H."/>
        </authorList>
    </citation>
    <scope>NUCLEOTIDE SEQUENCE</scope>
    <source>
        <strain evidence="6">2015oxa</strain>
    </source>
</reference>
<comment type="caution">
    <text evidence="6">The sequence shown here is derived from an EMBL/GenBank/DDBJ whole genome shotgun (WGS) entry which is preliminary data.</text>
</comment>
<dbReference type="Pfam" id="PF03466">
    <property type="entry name" value="LysR_substrate"/>
    <property type="match status" value="1"/>
</dbReference>
<evidence type="ECO:0000313" key="7">
    <source>
        <dbReference type="EMBL" id="MDI5833121.1"/>
    </source>
</evidence>
<dbReference type="SUPFAM" id="SSF46785">
    <property type="entry name" value="Winged helix' DNA-binding domain"/>
    <property type="match status" value="1"/>
</dbReference>
<evidence type="ECO:0000259" key="5">
    <source>
        <dbReference type="PROSITE" id="PS50931"/>
    </source>
</evidence>
<evidence type="ECO:0000256" key="3">
    <source>
        <dbReference type="ARBA" id="ARBA00023125"/>
    </source>
</evidence>
<dbReference type="GeneID" id="75186806"/>
<dbReference type="Gene3D" id="3.40.190.10">
    <property type="entry name" value="Periplasmic binding protein-like II"/>
    <property type="match status" value="2"/>
</dbReference>
<dbReference type="CDD" id="cd05466">
    <property type="entry name" value="PBP2_LTTR_substrate"/>
    <property type="match status" value="1"/>
</dbReference>
<sequence length="322" mass="36412">MHISNMDGLDILSLKILVSLYENKSATYVSKALDIPAPKISRSLKNLREVFGDELFIRKKYGLFPNEFVTHLYPIAKQTIECTEKFQKVRAANVNHVKTHVEIAAPGLIAYAFPKALMQAIKEEQKSIHINITPWSLHTTQDIINGDTTLGICCNKSTADVAAYGDKLQTTTLQRMGKVYLIASRNHPIFKREITLETIAEYPYVNTDLGNPSTRLSPYQEFCIKNGIKLNTEITITSISSLFEYLGESQTISLLPYRVVYEMVAEIPELHTCQLSQLEAERLYADTEAPTIFLVQKNQPNRASEELAWLSEQIKKIVDSII</sequence>
<dbReference type="InterPro" id="IPR036390">
    <property type="entry name" value="WH_DNA-bd_sf"/>
</dbReference>
<keyword evidence="4" id="KW-0804">Transcription</keyword>
<keyword evidence="8" id="KW-1185">Reference proteome</keyword>
<feature type="domain" description="HTH lysR-type" evidence="5">
    <location>
        <begin position="9"/>
        <end position="66"/>
    </location>
</feature>
<dbReference type="AlphaFoldDB" id="A0A073KJC6"/>
<dbReference type="Gene3D" id="1.10.10.10">
    <property type="entry name" value="Winged helix-like DNA-binding domain superfamily/Winged helix DNA-binding domain"/>
    <property type="match status" value="1"/>
</dbReference>
<dbReference type="EMBL" id="SUNE01000009">
    <property type="protein sequence ID" value="MDG5900911.1"/>
    <property type="molecule type" value="Genomic_DNA"/>
</dbReference>
<dbReference type="InterPro" id="IPR036388">
    <property type="entry name" value="WH-like_DNA-bd_sf"/>
</dbReference>
<evidence type="ECO:0000313" key="6">
    <source>
        <dbReference type="EMBL" id="MDG5900911.1"/>
    </source>
</evidence>
<comment type="similarity">
    <text evidence="1">Belongs to the LysR transcriptional regulatory family.</text>
</comment>
<organism evidence="6">
    <name type="scientific">Shewanella xiamenensis</name>
    <dbReference type="NCBI Taxonomy" id="332186"/>
    <lineage>
        <taxon>Bacteria</taxon>
        <taxon>Pseudomonadati</taxon>
        <taxon>Pseudomonadota</taxon>
        <taxon>Gammaproteobacteria</taxon>
        <taxon>Alteromonadales</taxon>
        <taxon>Shewanellaceae</taxon>
        <taxon>Shewanella</taxon>
    </lineage>
</organism>
<protein>
    <submittedName>
        <fullName evidence="6">LysR family transcriptional regulator</fullName>
    </submittedName>
</protein>
<dbReference type="RefSeq" id="WP_037423608.1">
    <property type="nucleotide sequence ID" value="NZ_AP025014.1"/>
</dbReference>
<evidence type="ECO:0000313" key="8">
    <source>
        <dbReference type="Proteomes" id="UP001159075"/>
    </source>
</evidence>
<dbReference type="EMBL" id="JAOTLW010000018">
    <property type="protein sequence ID" value="MDI5833121.1"/>
    <property type="molecule type" value="Genomic_DNA"/>
</dbReference>
<gene>
    <name evidence="6" type="ORF">E2650_13645</name>
    <name evidence="7" type="ORF">ODY93_16185</name>
</gene>
<evidence type="ECO:0000256" key="4">
    <source>
        <dbReference type="ARBA" id="ARBA00023163"/>
    </source>
</evidence>
<reference evidence="6" key="1">
    <citation type="journal article" date="2019" name="Int J Environ Res Public Health">
        <title>Characterization of Chromosome-Mediated BlaOXA-894 in Shewanella xiamenensis Isolated from Pig Wastewater.</title>
        <authorList>
            <person name="Zou H."/>
            <person name="Zhou Z."/>
            <person name="Xia H."/>
            <person name="Zhao Q."/>
            <person name="Li X."/>
        </authorList>
    </citation>
    <scope>NUCLEOTIDE SEQUENCE</scope>
    <source>
        <strain evidence="6">2015oxa</strain>
    </source>
</reference>
<dbReference type="Pfam" id="PF00126">
    <property type="entry name" value="HTH_1"/>
    <property type="match status" value="1"/>
</dbReference>
<reference evidence="7 8" key="3">
    <citation type="submission" date="2022-09" db="EMBL/GenBank/DDBJ databases">
        <title>The outer-membrane cytochrome OmcA is essential for infection of Shewanella oneidensis by a zebrafish-associated bacteriophage.</title>
        <authorList>
            <person name="Grenfell A.W."/>
            <person name="Intile P."/>
            <person name="Mcfarlane J."/>
            <person name="Leung D."/>
            <person name="Abdalla K."/>
            <person name="Wold M."/>
            <person name="Kees E."/>
            <person name="Gralnick J."/>
        </authorList>
    </citation>
    <scope>NUCLEOTIDE SEQUENCE [LARGE SCALE GENOMIC DNA]</scope>
    <source>
        <strain evidence="7 8">NF-5</strain>
    </source>
</reference>
<dbReference type="GO" id="GO:0003700">
    <property type="term" value="F:DNA-binding transcription factor activity"/>
    <property type="evidence" value="ECO:0007669"/>
    <property type="project" value="InterPro"/>
</dbReference>
<dbReference type="InterPro" id="IPR000847">
    <property type="entry name" value="LysR_HTH_N"/>
</dbReference>
<dbReference type="SUPFAM" id="SSF53850">
    <property type="entry name" value="Periplasmic binding protein-like II"/>
    <property type="match status" value="1"/>
</dbReference>
<dbReference type="InterPro" id="IPR050389">
    <property type="entry name" value="LysR-type_TF"/>
</dbReference>
<dbReference type="GO" id="GO:0003677">
    <property type="term" value="F:DNA binding"/>
    <property type="evidence" value="ECO:0007669"/>
    <property type="project" value="UniProtKB-KW"/>
</dbReference>
<dbReference type="PANTHER" id="PTHR30118:SF11">
    <property type="entry name" value="HTH-TYPE TRANSCRIPTIONAL REGULATOR YIDZ"/>
    <property type="match status" value="1"/>
</dbReference>